<accession>A0A1B8AXP2</accession>
<dbReference type="EMBL" id="LYXU01000002">
    <property type="protein sequence ID" value="OBS25184.1"/>
    <property type="molecule type" value="Genomic_DNA"/>
</dbReference>
<evidence type="ECO:0000313" key="3">
    <source>
        <dbReference type="Proteomes" id="UP000091967"/>
    </source>
</evidence>
<gene>
    <name evidence="2" type="ORF">FPOA_05719</name>
</gene>
<dbReference type="Proteomes" id="UP000091967">
    <property type="component" value="Unassembled WGS sequence"/>
</dbReference>
<proteinExistence type="predicted"/>
<organism evidence="2 3">
    <name type="scientific">Fusarium poae</name>
    <dbReference type="NCBI Taxonomy" id="36050"/>
    <lineage>
        <taxon>Eukaryota</taxon>
        <taxon>Fungi</taxon>
        <taxon>Dikarya</taxon>
        <taxon>Ascomycota</taxon>
        <taxon>Pezizomycotina</taxon>
        <taxon>Sordariomycetes</taxon>
        <taxon>Hypocreomycetidae</taxon>
        <taxon>Hypocreales</taxon>
        <taxon>Nectriaceae</taxon>
        <taxon>Fusarium</taxon>
    </lineage>
</organism>
<feature type="compositionally biased region" description="Basic and acidic residues" evidence="1">
    <location>
        <begin position="35"/>
        <end position="44"/>
    </location>
</feature>
<feature type="region of interest" description="Disordered" evidence="1">
    <location>
        <begin position="30"/>
        <end position="50"/>
    </location>
</feature>
<evidence type="ECO:0000313" key="2">
    <source>
        <dbReference type="EMBL" id="OBS25184.1"/>
    </source>
</evidence>
<keyword evidence="3" id="KW-1185">Reference proteome</keyword>
<evidence type="ECO:0000256" key="1">
    <source>
        <dbReference type="SAM" id="MobiDB-lite"/>
    </source>
</evidence>
<name>A0A1B8AXP2_FUSPO</name>
<protein>
    <submittedName>
        <fullName evidence="2">Uncharacterized protein</fullName>
    </submittedName>
</protein>
<dbReference type="AlphaFoldDB" id="A0A1B8AXP2"/>
<sequence>MASVPQTMALIFEQPLVIIDDTTEIMWPADPPDAPEFKHEEEPPKQLATPVDPRSCQCYIVHSSAGTDVLQEQAARLPEIRKMSLMHYVAPLYSHLPNVEIDWDLDGPASVCHVVGPSCYGRDQKRVSALKKHLQRKMHVQHDANLTQRQTPSLSFSVTSENSTKRTAVDYLSPPTSTKKPRLEHTVQSSEFVGHDLEWNCHYRRGMKFWSGHWHSSFHFG</sequence>
<reference evidence="2 3" key="1">
    <citation type="submission" date="2016-06" db="EMBL/GenBank/DDBJ databases">
        <title>Living apart together: crosstalk between the core and supernumerary genomes in a fungal plant pathogen.</title>
        <authorList>
            <person name="Vanheule A."/>
            <person name="Audenaert K."/>
            <person name="Warris S."/>
            <person name="Van De Geest H."/>
            <person name="Schijlen E."/>
            <person name="Hofte M."/>
            <person name="De Saeger S."/>
            <person name="Haesaert G."/>
            <person name="Waalwijk C."/>
            <person name="Van Der Lee T."/>
        </authorList>
    </citation>
    <scope>NUCLEOTIDE SEQUENCE [LARGE SCALE GENOMIC DNA]</scope>
    <source>
        <strain evidence="2 3">2516</strain>
    </source>
</reference>
<comment type="caution">
    <text evidence="2">The sequence shown here is derived from an EMBL/GenBank/DDBJ whole genome shotgun (WGS) entry which is preliminary data.</text>
</comment>